<dbReference type="PROSITE" id="PS00012">
    <property type="entry name" value="PHOSPHOPANTETHEINE"/>
    <property type="match status" value="1"/>
</dbReference>
<proteinExistence type="predicted"/>
<evidence type="ECO:0000256" key="1">
    <source>
        <dbReference type="ARBA" id="ARBA00001957"/>
    </source>
</evidence>
<dbReference type="EMBL" id="JAQQDB010000091">
    <property type="protein sequence ID" value="MFM0523279.1"/>
    <property type="molecule type" value="Genomic_DNA"/>
</dbReference>
<evidence type="ECO:0000256" key="2">
    <source>
        <dbReference type="ARBA" id="ARBA00022450"/>
    </source>
</evidence>
<dbReference type="Gene3D" id="3.40.50.980">
    <property type="match status" value="2"/>
</dbReference>
<dbReference type="Proteomes" id="UP001629462">
    <property type="component" value="Unassembled WGS sequence"/>
</dbReference>
<dbReference type="PANTHER" id="PTHR45527">
    <property type="entry name" value="NONRIBOSOMAL PEPTIDE SYNTHETASE"/>
    <property type="match status" value="1"/>
</dbReference>
<sequence length="768" mass="84000">SGTLSYATDLFDEVTIARLGERFTRLLQQALDQPDAPLHALELVLPEEHALLEGWNDTAAVYPEHVCIHQLFEQQVRRTPDAIALVFEDESLTYSQLNARANQLAHHLIALGVRPEDRVALCMERGIGMVVALMAILKAGGAYVPLDPAYPGERLSHILTDATPRLLLADAAGREALGDIGSLTVLDPDASLDGSLSQDDPQTDVASHHLAYVIYTSGSTGKPKGVAIEHRNAVNFLTWSHEAFTPEELSQTLFATSLNFDLSIYECFAPLTTGGTVHLVDNVLALMRRPQEVSLINTVPSAITSLLDAGASLASVRTINLAGEPLKLALMKRIFAETGIERLCNLYGPSETTTYSTWIQMHKGERLTETIGKPIANTQIYLLDAQRRPVPLGTVGELYIGGAGVARGYLNRPELTAERFLDDPFVPGARMYRTGDLARYRADGNIEFLGRNDHQVKIRGFRIELGEIEAHLTDHPAVREAVVIARARHEESQDQQLVAYVTLTSDIDVSALREYLASHLPDYMVPSAFVVLDALPLTPNGKLDRRALPDPQADAFALRPFEAPQGATETALADLWAELLGLERVGRQDNFFALGGHSLLAVTLIERMRRVGLHASVRDLFATPVLCALAASLEHGAVTAEIVVPPNAITRDCTALTPPMLPLIALTQTDIDRIVAQVPGGLANVQDIYALAPLQEGILFHHMLTTDGDPYLQTARIAFDSRARLDAWLDALKQVVRRHDILRTAFIHDGLSTPAQVVWRDAPLAIDE</sequence>
<dbReference type="Gene3D" id="3.40.50.1820">
    <property type="entry name" value="alpha/beta hydrolase"/>
    <property type="match status" value="1"/>
</dbReference>
<dbReference type="InterPro" id="IPR036736">
    <property type="entry name" value="ACP-like_sf"/>
</dbReference>
<dbReference type="PROSITE" id="PS00455">
    <property type="entry name" value="AMP_BINDING"/>
    <property type="match status" value="1"/>
</dbReference>
<dbReference type="InterPro" id="IPR006162">
    <property type="entry name" value="Ppantetheine_attach_site"/>
</dbReference>
<evidence type="ECO:0000259" key="4">
    <source>
        <dbReference type="PROSITE" id="PS50075"/>
    </source>
</evidence>
<feature type="domain" description="Carrier" evidence="4">
    <location>
        <begin position="563"/>
        <end position="637"/>
    </location>
</feature>
<dbReference type="Pfam" id="PF13193">
    <property type="entry name" value="AMP-binding_C"/>
    <property type="match status" value="1"/>
</dbReference>
<dbReference type="InterPro" id="IPR000873">
    <property type="entry name" value="AMP-dep_synth/lig_dom"/>
</dbReference>
<dbReference type="Pfam" id="PF00501">
    <property type="entry name" value="AMP-binding"/>
    <property type="match status" value="1"/>
</dbReference>
<feature type="non-terminal residue" evidence="5">
    <location>
        <position position="1"/>
    </location>
</feature>
<keyword evidence="2" id="KW-0596">Phosphopantetheine</keyword>
<dbReference type="InterPro" id="IPR009081">
    <property type="entry name" value="PP-bd_ACP"/>
</dbReference>
<protein>
    <submittedName>
        <fullName evidence="5">Amino acid adenylation domain-containing protein</fullName>
    </submittedName>
</protein>
<dbReference type="InterPro" id="IPR025110">
    <property type="entry name" value="AMP-bd_C"/>
</dbReference>
<reference evidence="5 6" key="1">
    <citation type="journal article" date="2024" name="Chem. Sci.">
        <title>Discovery of megapolipeptins by genome mining of a Burkholderiales bacteria collection.</title>
        <authorList>
            <person name="Paulo B.S."/>
            <person name="Recchia M.J.J."/>
            <person name="Lee S."/>
            <person name="Fergusson C.H."/>
            <person name="Romanowski S.B."/>
            <person name="Hernandez A."/>
            <person name="Krull N."/>
            <person name="Liu D.Y."/>
            <person name="Cavanagh H."/>
            <person name="Bos A."/>
            <person name="Gray C.A."/>
            <person name="Murphy B.T."/>
            <person name="Linington R.G."/>
            <person name="Eustaquio A.S."/>
        </authorList>
    </citation>
    <scope>NUCLEOTIDE SEQUENCE [LARGE SCALE GENOMIC DNA]</scope>
    <source>
        <strain evidence="5 6">RL17-374-BIF-D</strain>
    </source>
</reference>
<evidence type="ECO:0000256" key="3">
    <source>
        <dbReference type="ARBA" id="ARBA00022553"/>
    </source>
</evidence>
<dbReference type="RefSeq" id="WP_408164444.1">
    <property type="nucleotide sequence ID" value="NZ_JAQQDB010000091.1"/>
</dbReference>
<dbReference type="Pfam" id="PF00550">
    <property type="entry name" value="PP-binding"/>
    <property type="match status" value="1"/>
</dbReference>
<dbReference type="NCBIfam" id="TIGR01733">
    <property type="entry name" value="AA-adenyl-dom"/>
    <property type="match status" value="1"/>
</dbReference>
<feature type="non-terminal residue" evidence="5">
    <location>
        <position position="768"/>
    </location>
</feature>
<organism evidence="5 6">
    <name type="scientific">Caballeronia jiangsuensis</name>
    <dbReference type="NCBI Taxonomy" id="1458357"/>
    <lineage>
        <taxon>Bacteria</taxon>
        <taxon>Pseudomonadati</taxon>
        <taxon>Pseudomonadota</taxon>
        <taxon>Betaproteobacteria</taxon>
        <taxon>Burkholderiales</taxon>
        <taxon>Burkholderiaceae</taxon>
        <taxon>Caballeronia</taxon>
    </lineage>
</organism>
<dbReference type="Gene3D" id="3.30.559.10">
    <property type="entry name" value="Chloramphenicol acetyltransferase-like domain"/>
    <property type="match status" value="1"/>
</dbReference>
<name>A0ABW9CXK2_9BURK</name>
<dbReference type="InterPro" id="IPR023213">
    <property type="entry name" value="CAT-like_dom_sf"/>
</dbReference>
<dbReference type="SUPFAM" id="SSF56801">
    <property type="entry name" value="Acetyl-CoA synthetase-like"/>
    <property type="match status" value="1"/>
</dbReference>
<dbReference type="PANTHER" id="PTHR45527:SF1">
    <property type="entry name" value="FATTY ACID SYNTHASE"/>
    <property type="match status" value="1"/>
</dbReference>
<dbReference type="Gene3D" id="3.30.300.30">
    <property type="match status" value="1"/>
</dbReference>
<dbReference type="InterPro" id="IPR045851">
    <property type="entry name" value="AMP-bd_C_sf"/>
</dbReference>
<dbReference type="InterPro" id="IPR010071">
    <property type="entry name" value="AA_adenyl_dom"/>
</dbReference>
<accession>A0ABW9CXK2</accession>
<dbReference type="InterPro" id="IPR001242">
    <property type="entry name" value="Condensation_dom"/>
</dbReference>
<gene>
    <name evidence="5" type="ORF">PQR08_38310</name>
</gene>
<dbReference type="PROSITE" id="PS50075">
    <property type="entry name" value="CARRIER"/>
    <property type="match status" value="1"/>
</dbReference>
<keyword evidence="6" id="KW-1185">Reference proteome</keyword>
<evidence type="ECO:0000313" key="5">
    <source>
        <dbReference type="EMBL" id="MFM0523279.1"/>
    </source>
</evidence>
<dbReference type="SUPFAM" id="SSF52777">
    <property type="entry name" value="CoA-dependent acyltransferases"/>
    <property type="match status" value="1"/>
</dbReference>
<dbReference type="Pfam" id="PF00668">
    <property type="entry name" value="Condensation"/>
    <property type="match status" value="1"/>
</dbReference>
<comment type="cofactor">
    <cofactor evidence="1">
        <name>pantetheine 4'-phosphate</name>
        <dbReference type="ChEBI" id="CHEBI:47942"/>
    </cofactor>
</comment>
<comment type="caution">
    <text evidence="5">The sequence shown here is derived from an EMBL/GenBank/DDBJ whole genome shotgun (WGS) entry which is preliminary data.</text>
</comment>
<dbReference type="SUPFAM" id="SSF47336">
    <property type="entry name" value="ACP-like"/>
    <property type="match status" value="1"/>
</dbReference>
<dbReference type="Gene3D" id="3.30.559.30">
    <property type="entry name" value="Nonribosomal peptide synthetase, condensation domain"/>
    <property type="match status" value="1"/>
</dbReference>
<dbReference type="InterPro" id="IPR029058">
    <property type="entry name" value="AB_hydrolase_fold"/>
</dbReference>
<dbReference type="InterPro" id="IPR020845">
    <property type="entry name" value="AMP-binding_CS"/>
</dbReference>
<dbReference type="Gene3D" id="2.30.38.10">
    <property type="entry name" value="Luciferase, Domain 3"/>
    <property type="match status" value="1"/>
</dbReference>
<keyword evidence="3" id="KW-0597">Phosphoprotein</keyword>
<evidence type="ECO:0000313" key="6">
    <source>
        <dbReference type="Proteomes" id="UP001629462"/>
    </source>
</evidence>
<dbReference type="CDD" id="cd12115">
    <property type="entry name" value="A_NRPS_Sfm_like"/>
    <property type="match status" value="1"/>
</dbReference>